<dbReference type="EMBL" id="CM042033">
    <property type="protein sequence ID" value="KAI3774474.1"/>
    <property type="molecule type" value="Genomic_DNA"/>
</dbReference>
<dbReference type="Proteomes" id="UP001056120">
    <property type="component" value="Linkage Group LG16"/>
</dbReference>
<keyword evidence="2" id="KW-1185">Reference proteome</keyword>
<name>A0ACB9FSY2_9ASTR</name>
<reference evidence="2" key="1">
    <citation type="journal article" date="2022" name="Mol. Ecol. Resour.">
        <title>The genomes of chicory, endive, great burdock and yacon provide insights into Asteraceae palaeo-polyploidization history and plant inulin production.</title>
        <authorList>
            <person name="Fan W."/>
            <person name="Wang S."/>
            <person name="Wang H."/>
            <person name="Wang A."/>
            <person name="Jiang F."/>
            <person name="Liu H."/>
            <person name="Zhao H."/>
            <person name="Xu D."/>
            <person name="Zhang Y."/>
        </authorList>
    </citation>
    <scope>NUCLEOTIDE SEQUENCE [LARGE SCALE GENOMIC DNA]</scope>
    <source>
        <strain evidence="2">cv. Yunnan</strain>
    </source>
</reference>
<organism evidence="1 2">
    <name type="scientific">Smallanthus sonchifolius</name>
    <dbReference type="NCBI Taxonomy" id="185202"/>
    <lineage>
        <taxon>Eukaryota</taxon>
        <taxon>Viridiplantae</taxon>
        <taxon>Streptophyta</taxon>
        <taxon>Embryophyta</taxon>
        <taxon>Tracheophyta</taxon>
        <taxon>Spermatophyta</taxon>
        <taxon>Magnoliopsida</taxon>
        <taxon>eudicotyledons</taxon>
        <taxon>Gunneridae</taxon>
        <taxon>Pentapetalae</taxon>
        <taxon>asterids</taxon>
        <taxon>campanulids</taxon>
        <taxon>Asterales</taxon>
        <taxon>Asteraceae</taxon>
        <taxon>Asteroideae</taxon>
        <taxon>Heliantheae alliance</taxon>
        <taxon>Millerieae</taxon>
        <taxon>Smallanthus</taxon>
    </lineage>
</organism>
<reference evidence="1 2" key="2">
    <citation type="journal article" date="2022" name="Mol. Ecol. Resour.">
        <title>The genomes of chicory, endive, great burdock and yacon provide insights into Asteraceae paleo-polyploidization history and plant inulin production.</title>
        <authorList>
            <person name="Fan W."/>
            <person name="Wang S."/>
            <person name="Wang H."/>
            <person name="Wang A."/>
            <person name="Jiang F."/>
            <person name="Liu H."/>
            <person name="Zhao H."/>
            <person name="Xu D."/>
            <person name="Zhang Y."/>
        </authorList>
    </citation>
    <scope>NUCLEOTIDE SEQUENCE [LARGE SCALE GENOMIC DNA]</scope>
    <source>
        <strain evidence="2">cv. Yunnan</strain>
        <tissue evidence="1">Leaves</tissue>
    </source>
</reference>
<gene>
    <name evidence="1" type="ORF">L1987_49030</name>
</gene>
<accession>A0ACB9FSY2</accession>
<evidence type="ECO:0000313" key="2">
    <source>
        <dbReference type="Proteomes" id="UP001056120"/>
    </source>
</evidence>
<proteinExistence type="predicted"/>
<comment type="caution">
    <text evidence="1">The sequence shown here is derived from an EMBL/GenBank/DDBJ whole genome shotgun (WGS) entry which is preliminary data.</text>
</comment>
<sequence length="272" mass="31224">MEAALVERRLPDAYVAHLNNHKISTLTPEFQFSSFLAKLFLQENNSLTMLPPLFQHMPALVVLDLSHTSIQSLPPSISKLCSLEEFTLRECSLLIELPPEIGALKSLKLFDLEGTEIMYLPKEIGKLGSLERLRVSLSAYADDHKDRNGTQHIIPRMKILKLTKLKELSISVSPEAEWWEVELLEAIMGDLLFLPDLRTLKLYLPTAKALQQFLKLERYKVPIYSSLWNYRLMTGHCEQLPFSVQLDSEENFLKLEKCVKYMNGEGYTDEIV</sequence>
<protein>
    <submittedName>
        <fullName evidence="1">Uncharacterized protein</fullName>
    </submittedName>
</protein>
<evidence type="ECO:0000313" key="1">
    <source>
        <dbReference type="EMBL" id="KAI3774474.1"/>
    </source>
</evidence>